<evidence type="ECO:0000259" key="1">
    <source>
        <dbReference type="SMART" id="SM00470"/>
    </source>
</evidence>
<evidence type="ECO:0000313" key="2">
    <source>
        <dbReference type="EMBL" id="CUQ11528.1"/>
    </source>
</evidence>
<dbReference type="GO" id="GO:0005694">
    <property type="term" value="C:chromosome"/>
    <property type="evidence" value="ECO:0007669"/>
    <property type="project" value="TreeGrafter"/>
</dbReference>
<reference evidence="2 3" key="1">
    <citation type="submission" date="2015-09" db="EMBL/GenBank/DDBJ databases">
        <authorList>
            <consortium name="Pathogen Informatics"/>
        </authorList>
    </citation>
    <scope>NUCLEOTIDE SEQUENCE [LARGE SCALE GENOMIC DNA]</scope>
    <source>
        <strain evidence="2 3">2789STDY5834939</strain>
    </source>
</reference>
<gene>
    <name evidence="2" type="primary">parB_3</name>
    <name evidence="2" type="ORF">ERS852551_03165</name>
</gene>
<dbReference type="PANTHER" id="PTHR33375">
    <property type="entry name" value="CHROMOSOME-PARTITIONING PROTEIN PARB-RELATED"/>
    <property type="match status" value="1"/>
</dbReference>
<dbReference type="Pfam" id="PF02195">
    <property type="entry name" value="ParB_N"/>
    <property type="match status" value="1"/>
</dbReference>
<dbReference type="EMBL" id="CZBE01000027">
    <property type="protein sequence ID" value="CUQ11528.1"/>
    <property type="molecule type" value="Genomic_DNA"/>
</dbReference>
<name>A0A174TUJ1_9FIRM</name>
<dbReference type="SMART" id="SM00470">
    <property type="entry name" value="ParB"/>
    <property type="match status" value="1"/>
</dbReference>
<proteinExistence type="predicted"/>
<organism evidence="2 3">
    <name type="scientific">Anaerotruncus colihominis</name>
    <dbReference type="NCBI Taxonomy" id="169435"/>
    <lineage>
        <taxon>Bacteria</taxon>
        <taxon>Bacillati</taxon>
        <taxon>Bacillota</taxon>
        <taxon>Clostridia</taxon>
        <taxon>Eubacteriales</taxon>
        <taxon>Oscillospiraceae</taxon>
        <taxon>Anaerotruncus</taxon>
    </lineage>
</organism>
<dbReference type="InterPro" id="IPR050336">
    <property type="entry name" value="Chromosome_partition/occlusion"/>
</dbReference>
<evidence type="ECO:0000313" key="3">
    <source>
        <dbReference type="Proteomes" id="UP000095765"/>
    </source>
</evidence>
<dbReference type="Gene3D" id="3.90.1530.10">
    <property type="entry name" value="Conserved hypothetical protein from pyrococcus furiosus pfu- 392566-001, ParB domain"/>
    <property type="match status" value="1"/>
</dbReference>
<dbReference type="SUPFAM" id="SSF110849">
    <property type="entry name" value="ParB/Sulfiredoxin"/>
    <property type="match status" value="1"/>
</dbReference>
<dbReference type="OrthoDB" id="4536617at2"/>
<sequence>MADVDLFAPLSSLQWVDRDKLRPNDYNPNKVSRENLELLTCSIETNGWTLPIVVRPDYTIIDGFHRWTVAGAEPLRTQLGGKVPVVIVRHEDASEDIYGTVTHNRARGTHLLEPMKAIVKRLMNEGKSVSEIGKQLGMRPEEVFRLSDFSREDFLAMMTKGVKGYSHAELLTKI</sequence>
<dbReference type="InterPro" id="IPR036086">
    <property type="entry name" value="ParB/Sulfiredoxin_sf"/>
</dbReference>
<dbReference type="GO" id="GO:0007059">
    <property type="term" value="P:chromosome segregation"/>
    <property type="evidence" value="ECO:0007669"/>
    <property type="project" value="TreeGrafter"/>
</dbReference>
<dbReference type="InterPro" id="IPR003115">
    <property type="entry name" value="ParB_N"/>
</dbReference>
<dbReference type="AlphaFoldDB" id="A0A174TUJ1"/>
<dbReference type="Proteomes" id="UP000095765">
    <property type="component" value="Unassembled WGS sequence"/>
</dbReference>
<dbReference type="PANTHER" id="PTHR33375:SF1">
    <property type="entry name" value="CHROMOSOME-PARTITIONING PROTEIN PARB-RELATED"/>
    <property type="match status" value="1"/>
</dbReference>
<accession>A0A174TUJ1</accession>
<feature type="domain" description="ParB-like N-terminal" evidence="1">
    <location>
        <begin position="14"/>
        <end position="105"/>
    </location>
</feature>
<protein>
    <submittedName>
        <fullName evidence="2">Probable chromosome-partitioning protein parB</fullName>
    </submittedName>
</protein>
<dbReference type="RefSeq" id="WP_055245892.1">
    <property type="nucleotide sequence ID" value="NZ_CAUWNV010000252.1"/>
</dbReference>